<dbReference type="CDD" id="cd02440">
    <property type="entry name" value="AdoMet_MTases"/>
    <property type="match status" value="1"/>
</dbReference>
<dbReference type="SUPFAM" id="SSF53335">
    <property type="entry name" value="S-adenosyl-L-methionine-dependent methyltransferases"/>
    <property type="match status" value="1"/>
</dbReference>
<reference evidence="1 2" key="1">
    <citation type="journal article" date="2018" name="Sci. Rep.">
        <title>Rhizobium tumorigenes sp. nov., a novel plant tumorigenic bacterium isolated from cane gall tumors on thornless blackberry.</title>
        <authorList>
            <person name="Kuzmanovi N."/>
            <person name="Smalla K."/>
            <person name="Gronow S."/>
            <person name="PuBawska J."/>
        </authorList>
    </citation>
    <scope>NUCLEOTIDE SEQUENCE [LARGE SCALE GENOMIC DNA]</scope>
    <source>
        <strain evidence="1 2">CCBAU 85046</strain>
    </source>
</reference>
<dbReference type="InterPro" id="IPR029063">
    <property type="entry name" value="SAM-dependent_MTases_sf"/>
</dbReference>
<proteinExistence type="predicted"/>
<evidence type="ECO:0000313" key="2">
    <source>
        <dbReference type="Proteomes" id="UP000248925"/>
    </source>
</evidence>
<keyword evidence="2" id="KW-1185">Reference proteome</keyword>
<dbReference type="EMBL" id="PCDP01000029">
    <property type="protein sequence ID" value="PZM14877.1"/>
    <property type="molecule type" value="Genomic_DNA"/>
</dbReference>
<evidence type="ECO:0008006" key="3">
    <source>
        <dbReference type="Google" id="ProtNLM"/>
    </source>
</evidence>
<evidence type="ECO:0000313" key="1">
    <source>
        <dbReference type="EMBL" id="PZM14877.1"/>
    </source>
</evidence>
<dbReference type="Gene3D" id="3.40.50.150">
    <property type="entry name" value="Vaccinia Virus protein VP39"/>
    <property type="match status" value="1"/>
</dbReference>
<comment type="caution">
    <text evidence="1">The sequence shown here is derived from an EMBL/GenBank/DDBJ whole genome shotgun (WGS) entry which is preliminary data.</text>
</comment>
<dbReference type="OrthoDB" id="9777638at2"/>
<name>A0A2W4CQ66_9HYPH</name>
<dbReference type="PANTHER" id="PTHR43861">
    <property type="entry name" value="TRANS-ACONITATE 2-METHYLTRANSFERASE-RELATED"/>
    <property type="match status" value="1"/>
</dbReference>
<protein>
    <recommendedName>
        <fullName evidence="3">Methyltransferase type 11</fullName>
    </recommendedName>
</protein>
<dbReference type="Proteomes" id="UP000248925">
    <property type="component" value="Unassembled WGS sequence"/>
</dbReference>
<dbReference type="PANTHER" id="PTHR43861:SF6">
    <property type="entry name" value="METHYLTRANSFERASE TYPE 11"/>
    <property type="match status" value="1"/>
</dbReference>
<gene>
    <name evidence="1" type="ORF">CPY51_09280</name>
</gene>
<dbReference type="AlphaFoldDB" id="A0A2W4CQ66"/>
<accession>A0A2W4CQ66</accession>
<sequence length="345" mass="39103">MYKRICWCGNNELLPFNAEYGRCEECGTLVSVGGLSDKELQVSDDDKDFYGKQYWLEHQSEDLGFANIFGRARSDLTDRNLHWLRTLLRYQVPPANVLELGCSHGSFVGLMRQAGYDASGVELSPWVVEFGQKTFDVPIALGPAENLNLIPGSFDLVVLMDVLEHLPDPEGTMRHALGLLKPEGMLIIQTPEFKEEMTFEELTASQGAFLKMLQPDEHVYLFTKSSVKRLFNRLGADNLVFEPPVFYQYDMFFLVGRQPIEALSDDSGQDALASRPTGRFVQAMLDLDSRIKVIDADRAERLDQINTLSEQIKIIDADRADRLEQINTLTRMIRELQASVREINS</sequence>
<dbReference type="RefSeq" id="WP_111159966.1">
    <property type="nucleotide sequence ID" value="NZ_PCDP01000029.1"/>
</dbReference>
<dbReference type="Pfam" id="PF13489">
    <property type="entry name" value="Methyltransf_23"/>
    <property type="match status" value="1"/>
</dbReference>
<organism evidence="1 2">
    <name type="scientific">Rhizobium tubonense</name>
    <dbReference type="NCBI Taxonomy" id="484088"/>
    <lineage>
        <taxon>Bacteria</taxon>
        <taxon>Pseudomonadati</taxon>
        <taxon>Pseudomonadota</taxon>
        <taxon>Alphaproteobacteria</taxon>
        <taxon>Hyphomicrobiales</taxon>
        <taxon>Rhizobiaceae</taxon>
        <taxon>Rhizobium/Agrobacterium group</taxon>
        <taxon>Rhizobium</taxon>
    </lineage>
</organism>